<dbReference type="RefSeq" id="XP_007768882.1">
    <property type="nucleotide sequence ID" value="XM_007770692.1"/>
</dbReference>
<evidence type="ECO:0000259" key="1">
    <source>
        <dbReference type="Pfam" id="PF23571"/>
    </source>
</evidence>
<accession>A0A5M3MS54</accession>
<sequence length="606" mass="67107">MSDLPLNVSPILELSNDFTIQLRVRVETTLHAIIKQNLSSQFGRTADVLASFRESLAGVNMNDRAAVASAFDAARVPMTEYDQYAPYVSKFFQPTPCAHADVVDLLAPGLPLAMGMSSATSGKASKPIPKYMHYVRRGMQPGQAEIPKMPHITIWENPANQLAVRPVYCGYSKFAEVHGVEGGESERESGNDAITRIPCTTITGVMTRAKLGFLDWRRDHERLAEPVPDHTGPWGIALITNYRSMILTHAAFALAAEPLDTLSMSWATTFIDFVRLVDEEWEMLVDGISTGVLPRFAETEHVYTKIASVFKADPERAAALRKVGPPSQTTEGWTVKVWPKLELLIAVCTGTFGRVYPQVRACIGPNIPIRPPFYACTEATIGGPYDDRIPNIVKVSNMEYIEMLEVTSDNEDGELKSMWEVEAGKVYEPVLTTHDGLWRYRTRDAVQVIGFSPLDGTPLLEYKERRNQSMWIAQALVSQSDILSSISGVREFSDVEFTSWWDDRSQPATVGLFLEATPQTRSIASSVRDKILTGLLAANENFASGAKRGLPVRPSIRLLAPGTFREFKTWKGNVTGAGATQIKLPIIMLNQKDHEFLLEKVIGGVE</sequence>
<organism evidence="2 3">
    <name type="scientific">Coniophora puteana (strain RWD-64-598)</name>
    <name type="common">Brown rot fungus</name>
    <dbReference type="NCBI Taxonomy" id="741705"/>
    <lineage>
        <taxon>Eukaryota</taxon>
        <taxon>Fungi</taxon>
        <taxon>Dikarya</taxon>
        <taxon>Basidiomycota</taxon>
        <taxon>Agaricomycotina</taxon>
        <taxon>Agaricomycetes</taxon>
        <taxon>Agaricomycetidae</taxon>
        <taxon>Boletales</taxon>
        <taxon>Coniophorineae</taxon>
        <taxon>Coniophoraceae</taxon>
        <taxon>Coniophora</taxon>
    </lineage>
</organism>
<proteinExistence type="predicted"/>
<evidence type="ECO:0000313" key="2">
    <source>
        <dbReference type="EMBL" id="EIW81574.1"/>
    </source>
</evidence>
<protein>
    <recommendedName>
        <fullName evidence="1">GH3 middle domain-containing protein</fullName>
    </recommendedName>
</protein>
<dbReference type="Pfam" id="PF23571">
    <property type="entry name" value="GH3_M"/>
    <property type="match status" value="1"/>
</dbReference>
<evidence type="ECO:0000313" key="3">
    <source>
        <dbReference type="Proteomes" id="UP000053558"/>
    </source>
</evidence>
<dbReference type="PANTHER" id="PTHR31901">
    <property type="entry name" value="GH3 DOMAIN-CONTAINING PROTEIN"/>
    <property type="match status" value="1"/>
</dbReference>
<name>A0A5M3MS54_CONPW</name>
<gene>
    <name evidence="2" type="ORF">CONPUDRAFT_154107</name>
</gene>
<dbReference type="GeneID" id="19203217"/>
<keyword evidence="3" id="KW-1185">Reference proteome</keyword>
<dbReference type="GO" id="GO:0005737">
    <property type="term" value="C:cytoplasm"/>
    <property type="evidence" value="ECO:0007669"/>
    <property type="project" value="TreeGrafter"/>
</dbReference>
<dbReference type="KEGG" id="cput:CONPUDRAFT_154107"/>
<dbReference type="InterPro" id="IPR055377">
    <property type="entry name" value="GH3_M"/>
</dbReference>
<dbReference type="Proteomes" id="UP000053558">
    <property type="component" value="Unassembled WGS sequence"/>
</dbReference>
<dbReference type="EMBL" id="JH711578">
    <property type="protein sequence ID" value="EIW81574.1"/>
    <property type="molecule type" value="Genomic_DNA"/>
</dbReference>
<feature type="domain" description="GH3 middle" evidence="1">
    <location>
        <begin position="395"/>
        <end position="463"/>
    </location>
</feature>
<dbReference type="AlphaFoldDB" id="A0A5M3MS54"/>
<dbReference type="OrthoDB" id="10004661at2759"/>
<reference evidence="3" key="1">
    <citation type="journal article" date="2012" name="Science">
        <title>The Paleozoic origin of enzymatic lignin decomposition reconstructed from 31 fungal genomes.</title>
        <authorList>
            <person name="Floudas D."/>
            <person name="Binder M."/>
            <person name="Riley R."/>
            <person name="Barry K."/>
            <person name="Blanchette R.A."/>
            <person name="Henrissat B."/>
            <person name="Martinez A.T."/>
            <person name="Otillar R."/>
            <person name="Spatafora J.W."/>
            <person name="Yadav J.S."/>
            <person name="Aerts A."/>
            <person name="Benoit I."/>
            <person name="Boyd A."/>
            <person name="Carlson A."/>
            <person name="Copeland A."/>
            <person name="Coutinho P.M."/>
            <person name="de Vries R.P."/>
            <person name="Ferreira P."/>
            <person name="Findley K."/>
            <person name="Foster B."/>
            <person name="Gaskell J."/>
            <person name="Glotzer D."/>
            <person name="Gorecki P."/>
            <person name="Heitman J."/>
            <person name="Hesse C."/>
            <person name="Hori C."/>
            <person name="Igarashi K."/>
            <person name="Jurgens J.A."/>
            <person name="Kallen N."/>
            <person name="Kersten P."/>
            <person name="Kohler A."/>
            <person name="Kuees U."/>
            <person name="Kumar T.K.A."/>
            <person name="Kuo A."/>
            <person name="LaButti K."/>
            <person name="Larrondo L.F."/>
            <person name="Lindquist E."/>
            <person name="Ling A."/>
            <person name="Lombard V."/>
            <person name="Lucas S."/>
            <person name="Lundell T."/>
            <person name="Martin R."/>
            <person name="McLaughlin D.J."/>
            <person name="Morgenstern I."/>
            <person name="Morin E."/>
            <person name="Murat C."/>
            <person name="Nagy L.G."/>
            <person name="Nolan M."/>
            <person name="Ohm R.A."/>
            <person name="Patyshakuliyeva A."/>
            <person name="Rokas A."/>
            <person name="Ruiz-Duenas F.J."/>
            <person name="Sabat G."/>
            <person name="Salamov A."/>
            <person name="Samejima M."/>
            <person name="Schmutz J."/>
            <person name="Slot J.C."/>
            <person name="St John F."/>
            <person name="Stenlid J."/>
            <person name="Sun H."/>
            <person name="Sun S."/>
            <person name="Syed K."/>
            <person name="Tsang A."/>
            <person name="Wiebenga A."/>
            <person name="Young D."/>
            <person name="Pisabarro A."/>
            <person name="Eastwood D.C."/>
            <person name="Martin F."/>
            <person name="Cullen D."/>
            <person name="Grigoriev I.V."/>
            <person name="Hibbett D.S."/>
        </authorList>
    </citation>
    <scope>NUCLEOTIDE SEQUENCE [LARGE SCALE GENOMIC DNA]</scope>
    <source>
        <strain evidence="3">RWD-64-598 SS2</strain>
    </source>
</reference>
<dbReference type="PANTHER" id="PTHR31901:SF9">
    <property type="entry name" value="GH3 DOMAIN-CONTAINING PROTEIN"/>
    <property type="match status" value="1"/>
</dbReference>
<dbReference type="InterPro" id="IPR004993">
    <property type="entry name" value="GH3"/>
</dbReference>
<dbReference type="Pfam" id="PF03321">
    <property type="entry name" value="GH3"/>
    <property type="match status" value="2"/>
</dbReference>
<dbReference type="GO" id="GO:0016881">
    <property type="term" value="F:acid-amino acid ligase activity"/>
    <property type="evidence" value="ECO:0007669"/>
    <property type="project" value="TreeGrafter"/>
</dbReference>
<comment type="caution">
    <text evidence="2">The sequence shown here is derived from an EMBL/GenBank/DDBJ whole genome shotgun (WGS) entry which is preliminary data.</text>
</comment>